<dbReference type="EMBL" id="GDKF01009605">
    <property type="protein sequence ID" value="JAT69017.1"/>
    <property type="molecule type" value="Transcribed_RNA"/>
</dbReference>
<feature type="compositionally biased region" description="Basic residues" evidence="1">
    <location>
        <begin position="161"/>
        <end position="178"/>
    </location>
</feature>
<proteinExistence type="predicted"/>
<feature type="region of interest" description="Disordered" evidence="1">
    <location>
        <begin position="370"/>
        <end position="470"/>
    </location>
</feature>
<organism evidence="2">
    <name type="scientific">Auxenochlorella protothecoides</name>
    <name type="common">Green microalga</name>
    <name type="synonym">Chlorella protothecoides</name>
    <dbReference type="NCBI Taxonomy" id="3075"/>
    <lineage>
        <taxon>Eukaryota</taxon>
        <taxon>Viridiplantae</taxon>
        <taxon>Chlorophyta</taxon>
        <taxon>core chlorophytes</taxon>
        <taxon>Trebouxiophyceae</taxon>
        <taxon>Chlorellales</taxon>
        <taxon>Chlorellaceae</taxon>
        <taxon>Auxenochlorella</taxon>
    </lineage>
</organism>
<feature type="compositionally biased region" description="Gly residues" evidence="1">
    <location>
        <begin position="148"/>
        <end position="158"/>
    </location>
</feature>
<feature type="compositionally biased region" description="Low complexity" evidence="1">
    <location>
        <begin position="52"/>
        <end position="63"/>
    </location>
</feature>
<gene>
    <name evidence="2" type="ORF">g.9848</name>
</gene>
<name>A0A1D1ZQE1_AUXPR</name>
<feature type="compositionally biased region" description="Basic residues" evidence="1">
    <location>
        <begin position="24"/>
        <end position="42"/>
    </location>
</feature>
<evidence type="ECO:0000313" key="2">
    <source>
        <dbReference type="EMBL" id="JAT69017.1"/>
    </source>
</evidence>
<accession>A0A1D1ZQE1</accession>
<reference evidence="2" key="1">
    <citation type="submission" date="2015-08" db="EMBL/GenBank/DDBJ databases">
        <authorList>
            <person name="Babu N.S."/>
            <person name="Beckwith C.J."/>
            <person name="Beseler K.G."/>
            <person name="Brison A."/>
            <person name="Carone J.V."/>
            <person name="Caskin T.P."/>
            <person name="Diamond M."/>
            <person name="Durham M.E."/>
            <person name="Foxe J.M."/>
            <person name="Go M."/>
            <person name="Henderson B.A."/>
            <person name="Jones I.B."/>
            <person name="McGettigan J.A."/>
            <person name="Micheletti S.J."/>
            <person name="Nasrallah M.E."/>
            <person name="Ortiz D."/>
            <person name="Piller C.R."/>
            <person name="Privatt S.R."/>
            <person name="Schneider S.L."/>
            <person name="Sharp S."/>
            <person name="Smith T.C."/>
            <person name="Stanton J.D."/>
            <person name="Ullery H.E."/>
            <person name="Wilson R.J."/>
            <person name="Serrano M.G."/>
            <person name="Buck G."/>
            <person name="Lee V."/>
            <person name="Wang Y."/>
            <person name="Carvalho R."/>
            <person name="Voegtly L."/>
            <person name="Shi R."/>
            <person name="Duckworth R."/>
            <person name="Johnson A."/>
            <person name="Loviza R."/>
            <person name="Walstead R."/>
            <person name="Shah Z."/>
            <person name="Kiflezghi M."/>
            <person name="Wade K."/>
            <person name="Ball S.L."/>
            <person name="Bradley K.W."/>
            <person name="Asai D.J."/>
            <person name="Bowman C.A."/>
            <person name="Russell D.A."/>
            <person name="Pope W.H."/>
            <person name="Jacobs-Sera D."/>
            <person name="Hendrix R.W."/>
            <person name="Hatfull G.F."/>
        </authorList>
    </citation>
    <scope>NUCLEOTIDE SEQUENCE</scope>
</reference>
<sequence length="483" mass="49259">GAAGRRGLGRVSRLGRPPGGGGLLRHRALRARPRAPHLRRGRGGAAGRPRRAAGAGAPPAGQPHGARLRLLQAHDGVPCRGRPAVRLLLPAHPGRVLGAVRGALRARAARALHAGRGGPRALPRALQQAGAEGVCAPVVPGRLPVGRAGGAAGGGLGAAGRHARRRRGRRREQRRGRPVPRPLPHTNRPPLPAHRHAAGAGEVSAGRDARQLRRQGAAGDMRAAPVRQHVHRQRLVRRGPAAGDHGRRAGGPARPALQLRLGHLGHAPVAARPRRGPRVAVLPGPPAGRVGPGGAPGAPPRRAARRLLGRRGAGGGAARGQGLRHALAPCGGPGAGHLLPQGGGRAPPPRVRAPRRIAVAMGGAGRGGVAGRVGAHVGRGEARRESAQGNRLVPERSASPHPPMPGAGCLPSAARSGERAGRPTPAAAAARDARQRQPPPGNNVVDASRRAGAASHLPRRPSSPCTGLEVQKQALGTPRCCDF</sequence>
<feature type="non-terminal residue" evidence="2">
    <location>
        <position position="1"/>
    </location>
</feature>
<feature type="compositionally biased region" description="Pro residues" evidence="1">
    <location>
        <begin position="179"/>
        <end position="192"/>
    </location>
</feature>
<feature type="region of interest" description="Disordered" evidence="1">
    <location>
        <begin position="148"/>
        <end position="223"/>
    </location>
</feature>
<feature type="region of interest" description="Disordered" evidence="1">
    <location>
        <begin position="1"/>
        <end position="63"/>
    </location>
</feature>
<protein>
    <submittedName>
        <fullName evidence="2">Uncharacterized protein</fullName>
    </submittedName>
</protein>
<dbReference type="AlphaFoldDB" id="A0A1D1ZQE1"/>
<evidence type="ECO:0000256" key="1">
    <source>
        <dbReference type="SAM" id="MobiDB-lite"/>
    </source>
</evidence>